<comment type="caution">
    <text evidence="1">The sequence shown here is derived from an EMBL/GenBank/DDBJ whole genome shotgun (WGS) entry which is preliminary data.</text>
</comment>
<dbReference type="AlphaFoldDB" id="A0A4Y2M742"/>
<evidence type="ECO:0000313" key="2">
    <source>
        <dbReference type="Proteomes" id="UP000499080"/>
    </source>
</evidence>
<dbReference type="Proteomes" id="UP000499080">
    <property type="component" value="Unassembled WGS sequence"/>
</dbReference>
<accession>A0A4Y2M742</accession>
<sequence>MGELVDVGCGHPMPRNRSYVVAFMSSNTNGADLIETRPHGNGNNLRYCQRFRNRHSSINVHKIKSLSTDLAETEDYSLGMLSGRIAIAYF</sequence>
<protein>
    <submittedName>
        <fullName evidence="1">Uncharacterized protein</fullName>
    </submittedName>
</protein>
<keyword evidence="2" id="KW-1185">Reference proteome</keyword>
<dbReference type="EMBL" id="BGPR01006912">
    <property type="protein sequence ID" value="GBN22841.1"/>
    <property type="molecule type" value="Genomic_DNA"/>
</dbReference>
<name>A0A4Y2M742_ARAVE</name>
<evidence type="ECO:0000313" key="1">
    <source>
        <dbReference type="EMBL" id="GBN22841.1"/>
    </source>
</evidence>
<gene>
    <name evidence="1" type="ORF">AVEN_193936_1</name>
</gene>
<organism evidence="1 2">
    <name type="scientific">Araneus ventricosus</name>
    <name type="common">Orbweaver spider</name>
    <name type="synonym">Epeira ventricosa</name>
    <dbReference type="NCBI Taxonomy" id="182803"/>
    <lineage>
        <taxon>Eukaryota</taxon>
        <taxon>Metazoa</taxon>
        <taxon>Ecdysozoa</taxon>
        <taxon>Arthropoda</taxon>
        <taxon>Chelicerata</taxon>
        <taxon>Arachnida</taxon>
        <taxon>Araneae</taxon>
        <taxon>Araneomorphae</taxon>
        <taxon>Entelegynae</taxon>
        <taxon>Araneoidea</taxon>
        <taxon>Araneidae</taxon>
        <taxon>Araneus</taxon>
    </lineage>
</organism>
<proteinExistence type="predicted"/>
<reference evidence="1 2" key="1">
    <citation type="journal article" date="2019" name="Sci. Rep.">
        <title>Orb-weaving spider Araneus ventricosus genome elucidates the spidroin gene catalogue.</title>
        <authorList>
            <person name="Kono N."/>
            <person name="Nakamura H."/>
            <person name="Ohtoshi R."/>
            <person name="Moran D.A.P."/>
            <person name="Shinohara A."/>
            <person name="Yoshida Y."/>
            <person name="Fujiwara M."/>
            <person name="Mori M."/>
            <person name="Tomita M."/>
            <person name="Arakawa K."/>
        </authorList>
    </citation>
    <scope>NUCLEOTIDE SEQUENCE [LARGE SCALE GENOMIC DNA]</scope>
</reference>